<organism evidence="1 2">
    <name type="scientific">Candidatus Thiomargarita nelsonii</name>
    <dbReference type="NCBI Taxonomy" id="1003181"/>
    <lineage>
        <taxon>Bacteria</taxon>
        <taxon>Pseudomonadati</taxon>
        <taxon>Pseudomonadota</taxon>
        <taxon>Gammaproteobacteria</taxon>
        <taxon>Thiotrichales</taxon>
        <taxon>Thiotrichaceae</taxon>
        <taxon>Thiomargarita</taxon>
    </lineage>
</organism>
<accession>A0A0A6P4R8</accession>
<dbReference type="Proteomes" id="UP000030428">
    <property type="component" value="Unassembled WGS sequence"/>
</dbReference>
<comment type="caution">
    <text evidence="1">The sequence shown here is derived from an EMBL/GenBank/DDBJ whole genome shotgun (WGS) entry which is preliminary data.</text>
</comment>
<reference evidence="1 2" key="1">
    <citation type="journal article" date="2016" name="Front. Microbiol.">
        <title>Single-Cell (Meta-)Genomics of a Dimorphic Candidatus Thiomargarita nelsonii Reveals Genomic Plasticity.</title>
        <authorList>
            <person name="Flood B.E."/>
            <person name="Fliss P."/>
            <person name="Jones D.S."/>
            <person name="Dick G.J."/>
            <person name="Jain S."/>
            <person name="Kaster A.K."/>
            <person name="Winkel M."/>
            <person name="Mussmann M."/>
            <person name="Bailey J."/>
        </authorList>
    </citation>
    <scope>NUCLEOTIDE SEQUENCE [LARGE SCALE GENOMIC DNA]</scope>
    <source>
        <strain evidence="1">Hydrate Ridge</strain>
    </source>
</reference>
<protein>
    <recommendedName>
        <fullName evidence="3">Glycosyltransferase family 1 protein</fullName>
    </recommendedName>
</protein>
<dbReference type="AlphaFoldDB" id="A0A0A6P4R8"/>
<keyword evidence="2" id="KW-1185">Reference proteome</keyword>
<dbReference type="SUPFAM" id="SSF53756">
    <property type="entry name" value="UDP-Glycosyltransferase/glycogen phosphorylase"/>
    <property type="match status" value="1"/>
</dbReference>
<evidence type="ECO:0000313" key="2">
    <source>
        <dbReference type="Proteomes" id="UP000030428"/>
    </source>
</evidence>
<evidence type="ECO:0008006" key="3">
    <source>
        <dbReference type="Google" id="ProtNLM"/>
    </source>
</evidence>
<evidence type="ECO:0000313" key="1">
    <source>
        <dbReference type="EMBL" id="KHD05768.1"/>
    </source>
</evidence>
<name>A0A0A6P4R8_9GAMM</name>
<dbReference type="Gene3D" id="3.40.50.2000">
    <property type="entry name" value="Glycogen Phosphorylase B"/>
    <property type="match status" value="1"/>
</dbReference>
<sequence>MNFQELRIGYVPVSNNFKQPTDRRRFCHYASKRNISFEIAKPSESYDVVIVTQVGDLSLWRDYNKGKVIFDFIDSYLAIPKNNPKGLLRGLGKYAVGQSRYLQLNYWKALESMCQRADAVICITEEQKQDISKFCQNVHIIFDIHTNVVRHVKTDYSSSKVFNFVWEGLPENLHLFSEIQGVLKYLKSKYQIALHIVTDLEFYQFFRKYRKRHTTDIAHKLFDNLFDNVYLYGWNEQLCSNIITACDMALIPIDLNNPLASGKPETKLMLFWRMGVPAVVSATPVYTRTMQRCGLSMACRTQQEWQETLERYIIDMSARQDAGQRGKTFAENYYSEEKILAQWDSLIASVL</sequence>
<gene>
    <name evidence="1" type="ORF">PN36_08980</name>
</gene>
<dbReference type="EMBL" id="JSZA02000027">
    <property type="protein sequence ID" value="KHD05768.1"/>
    <property type="molecule type" value="Genomic_DNA"/>
</dbReference>
<proteinExistence type="predicted"/>